<gene>
    <name evidence="3" type="primary">smpB</name>
    <name evidence="4" type="ORF">Megvenef_00603</name>
</gene>
<keyword evidence="5" id="KW-1185">Reference proteome</keyword>
<dbReference type="CDD" id="cd09294">
    <property type="entry name" value="SmpB"/>
    <property type="match status" value="1"/>
</dbReference>
<evidence type="ECO:0000313" key="4">
    <source>
        <dbReference type="EMBL" id="MEA0970636.1"/>
    </source>
</evidence>
<dbReference type="NCBIfam" id="NF003843">
    <property type="entry name" value="PRK05422.1"/>
    <property type="match status" value="1"/>
</dbReference>
<organism evidence="4 5">
    <name type="scientific">Candidatus Megaera venefica</name>
    <dbReference type="NCBI Taxonomy" id="2055910"/>
    <lineage>
        <taxon>Bacteria</taxon>
        <taxon>Pseudomonadati</taxon>
        <taxon>Pseudomonadota</taxon>
        <taxon>Alphaproteobacteria</taxon>
        <taxon>Rickettsiales</taxon>
        <taxon>Rickettsiaceae</taxon>
        <taxon>Candidatus Megaera</taxon>
    </lineage>
</organism>
<dbReference type="RefSeq" id="WP_322776539.1">
    <property type="nucleotide sequence ID" value="NZ_JARJFB010000033.1"/>
</dbReference>
<dbReference type="PROSITE" id="PS01317">
    <property type="entry name" value="SSRP"/>
    <property type="match status" value="1"/>
</dbReference>
<proteinExistence type="inferred from homology"/>
<evidence type="ECO:0000313" key="5">
    <source>
        <dbReference type="Proteomes" id="UP001291687"/>
    </source>
</evidence>
<comment type="function">
    <text evidence="3">Required for rescue of stalled ribosomes mediated by trans-translation. Binds to transfer-messenger RNA (tmRNA), required for stable association of tmRNA with ribosomes. tmRNA and SmpB together mimic tRNA shape, replacing the anticodon stem-loop with SmpB. tmRNA is encoded by the ssrA gene; the 2 termini fold to resemble tRNA(Ala) and it encodes a 'tag peptide', a short internal open reading frame. During trans-translation Ala-aminoacylated tmRNA acts like a tRNA, entering the A-site of stalled ribosomes, displacing the stalled mRNA. The ribosome then switches to translate the ORF on the tmRNA; the nascent peptide is terminated with the 'tag peptide' encoded by the tmRNA and targeted for degradation. The ribosome is freed to recommence translation, which seems to be the essential function of trans-translation.</text>
</comment>
<evidence type="ECO:0000256" key="2">
    <source>
        <dbReference type="ARBA" id="ARBA00022884"/>
    </source>
</evidence>
<dbReference type="SUPFAM" id="SSF74982">
    <property type="entry name" value="Small protein B (SmpB)"/>
    <property type="match status" value="1"/>
</dbReference>
<dbReference type="Proteomes" id="UP001291687">
    <property type="component" value="Unassembled WGS sequence"/>
</dbReference>
<keyword evidence="1 3" id="KW-0963">Cytoplasm</keyword>
<dbReference type="HAMAP" id="MF_00023">
    <property type="entry name" value="SmpB"/>
    <property type="match status" value="1"/>
</dbReference>
<dbReference type="InterPro" id="IPR020081">
    <property type="entry name" value="SsrA-bd_prot_CS"/>
</dbReference>
<dbReference type="NCBIfam" id="TIGR00086">
    <property type="entry name" value="smpB"/>
    <property type="match status" value="1"/>
</dbReference>
<comment type="similarity">
    <text evidence="3">Belongs to the SmpB family.</text>
</comment>
<dbReference type="PANTHER" id="PTHR30308">
    <property type="entry name" value="TMRNA-BINDING COMPONENT OF TRANS-TRANSLATION TAGGING COMPLEX"/>
    <property type="match status" value="1"/>
</dbReference>
<accession>A0ABU5NBT5</accession>
<comment type="caution">
    <text evidence="4">The sequence shown here is derived from an EMBL/GenBank/DDBJ whole genome shotgun (WGS) entry which is preliminary data.</text>
</comment>
<dbReference type="InterPro" id="IPR023620">
    <property type="entry name" value="SmpB"/>
</dbReference>
<dbReference type="Pfam" id="PF01668">
    <property type="entry name" value="SmpB"/>
    <property type="match status" value="1"/>
</dbReference>
<evidence type="ECO:0000256" key="3">
    <source>
        <dbReference type="HAMAP-Rule" id="MF_00023"/>
    </source>
</evidence>
<dbReference type="InterPro" id="IPR000037">
    <property type="entry name" value="SsrA-bd_prot"/>
</dbReference>
<name>A0ABU5NBT5_9RICK</name>
<evidence type="ECO:0000256" key="1">
    <source>
        <dbReference type="ARBA" id="ARBA00022490"/>
    </source>
</evidence>
<dbReference type="PANTHER" id="PTHR30308:SF2">
    <property type="entry name" value="SSRA-BINDING PROTEIN"/>
    <property type="match status" value="1"/>
</dbReference>
<protein>
    <recommendedName>
        <fullName evidence="3">SsrA-binding protein</fullName>
    </recommendedName>
    <alternativeName>
        <fullName evidence="3">Small protein B</fullName>
    </alternativeName>
</protein>
<dbReference type="Gene3D" id="2.40.280.10">
    <property type="match status" value="1"/>
</dbReference>
<sequence length="155" mass="17986">MSDNSYKKVVAKNRRASFDYSIEENIEAGIMLTGSELKSIREGKVSLADSHAAEGSGELYLYNCHIAEYEKANRFNHAPLRPRKLLLRKKEMQKIIGKIKLKGYTLIALSLYFNHKNKVKVELGLARGKKQYDKRQSIKEDDWKREQGRILRDKK</sequence>
<keyword evidence="2 3" id="KW-0694">RNA-binding</keyword>
<dbReference type="EMBL" id="JARJFB010000033">
    <property type="protein sequence ID" value="MEA0970636.1"/>
    <property type="molecule type" value="Genomic_DNA"/>
</dbReference>
<comment type="subcellular location">
    <subcellularLocation>
        <location evidence="3">Cytoplasm</location>
    </subcellularLocation>
    <text evidence="3">The tmRNA-SmpB complex associates with stalled 70S ribosomes.</text>
</comment>
<reference evidence="4 5" key="1">
    <citation type="submission" date="2023-03" db="EMBL/GenBank/DDBJ databases">
        <title>Host association and intracellularity evolved multiple times independently in the Rickettsiales.</title>
        <authorList>
            <person name="Castelli M."/>
            <person name="Nardi T."/>
            <person name="Gammuto L."/>
            <person name="Bellinzona G."/>
            <person name="Sabaneyeva E."/>
            <person name="Potekhin A."/>
            <person name="Serra V."/>
            <person name="Petroni G."/>
            <person name="Sassera D."/>
        </authorList>
    </citation>
    <scope>NUCLEOTIDE SEQUENCE [LARGE SCALE GENOMIC DNA]</scope>
    <source>
        <strain evidence="4 5">Sr 2-6</strain>
    </source>
</reference>